<evidence type="ECO:0000313" key="4">
    <source>
        <dbReference type="Proteomes" id="UP000295781"/>
    </source>
</evidence>
<evidence type="ECO:0000256" key="2">
    <source>
        <dbReference type="SAM" id="Phobius"/>
    </source>
</evidence>
<keyword evidence="2" id="KW-1133">Transmembrane helix</keyword>
<sequence>MLWLWYAGPLAVLVVWFLTGLRTRHEARRDREIARWRALMLPGTAPRPSEGRRGGRKATAEDAGPRPVRGLPSSLRQMLEATGGGEVIARYELVPKLAYVAIVGPDAKNGSEYQVVLVKLPEAGPEVTVCPLPILDGQPVPNNGVQFKKDPDFTAQFLVDGPNAKAIGRWLSRPVRDALRDFPDAWLFVRDRVMALAAYGPVDAERLQDLVALADAILAEHGGEDAPPLLFVDEDEGDDEDDDDDDDDDAEEGDDDDAGEGDDDDAAPDSRAERQAASAPAARAASRRS</sequence>
<evidence type="ECO:0000313" key="3">
    <source>
        <dbReference type="EMBL" id="AUX19613.1"/>
    </source>
</evidence>
<keyword evidence="2" id="KW-0472">Membrane</keyword>
<proteinExistence type="predicted"/>
<name>A0A4P2PTA3_SORCE</name>
<feature type="region of interest" description="Disordered" evidence="1">
    <location>
        <begin position="44"/>
        <end position="71"/>
    </location>
</feature>
<dbReference type="EMBL" id="CP012670">
    <property type="protein sequence ID" value="AUX19613.1"/>
    <property type="molecule type" value="Genomic_DNA"/>
</dbReference>
<dbReference type="AlphaFoldDB" id="A0A4P2PTA3"/>
<feature type="compositionally biased region" description="Basic and acidic residues" evidence="1">
    <location>
        <begin position="49"/>
        <end position="64"/>
    </location>
</feature>
<organism evidence="3 4">
    <name type="scientific">Sorangium cellulosum</name>
    <name type="common">Polyangium cellulosum</name>
    <dbReference type="NCBI Taxonomy" id="56"/>
    <lineage>
        <taxon>Bacteria</taxon>
        <taxon>Pseudomonadati</taxon>
        <taxon>Myxococcota</taxon>
        <taxon>Polyangia</taxon>
        <taxon>Polyangiales</taxon>
        <taxon>Polyangiaceae</taxon>
        <taxon>Sorangium</taxon>
    </lineage>
</organism>
<feature type="transmembrane region" description="Helical" evidence="2">
    <location>
        <begin position="6"/>
        <end position="23"/>
    </location>
</feature>
<accession>A0A4P2PTA3</accession>
<dbReference type="Proteomes" id="UP000295781">
    <property type="component" value="Chromosome"/>
</dbReference>
<feature type="region of interest" description="Disordered" evidence="1">
    <location>
        <begin position="224"/>
        <end position="289"/>
    </location>
</feature>
<feature type="compositionally biased region" description="Acidic residues" evidence="1">
    <location>
        <begin position="232"/>
        <end position="267"/>
    </location>
</feature>
<feature type="compositionally biased region" description="Low complexity" evidence="1">
    <location>
        <begin position="275"/>
        <end position="289"/>
    </location>
</feature>
<gene>
    <name evidence="3" type="ORF">SOCEGT47_000650</name>
</gene>
<reference evidence="3 4" key="1">
    <citation type="submission" date="2015-09" db="EMBL/GenBank/DDBJ databases">
        <title>Sorangium comparison.</title>
        <authorList>
            <person name="Zaburannyi N."/>
            <person name="Bunk B."/>
            <person name="Overmann J."/>
            <person name="Mueller R."/>
        </authorList>
    </citation>
    <scope>NUCLEOTIDE SEQUENCE [LARGE SCALE GENOMIC DNA]</scope>
    <source>
        <strain evidence="3 4">So ceGT47</strain>
    </source>
</reference>
<keyword evidence="2" id="KW-0812">Transmembrane</keyword>
<protein>
    <submittedName>
        <fullName evidence="3">Uncharacterized protein</fullName>
    </submittedName>
</protein>
<evidence type="ECO:0000256" key="1">
    <source>
        <dbReference type="SAM" id="MobiDB-lite"/>
    </source>
</evidence>
<dbReference type="RefSeq" id="WP_165372966.1">
    <property type="nucleotide sequence ID" value="NZ_CP012670.1"/>
</dbReference>